<dbReference type="GeneID" id="96010792"/>
<evidence type="ECO:0000313" key="4">
    <source>
        <dbReference type="Proteomes" id="UP000803884"/>
    </source>
</evidence>
<comment type="caution">
    <text evidence="3">The sequence shown here is derived from an EMBL/GenBank/DDBJ whole genome shotgun (WGS) entry which is preliminary data.</text>
</comment>
<dbReference type="InterPro" id="IPR036388">
    <property type="entry name" value="WH-like_DNA-bd_sf"/>
</dbReference>
<dbReference type="GO" id="GO:0005634">
    <property type="term" value="C:nucleus"/>
    <property type="evidence" value="ECO:0007669"/>
    <property type="project" value="TreeGrafter"/>
</dbReference>
<dbReference type="PANTHER" id="PTHR13710">
    <property type="entry name" value="DNA HELICASE RECQ FAMILY MEMBER"/>
    <property type="match status" value="1"/>
</dbReference>
<dbReference type="Gene3D" id="1.10.10.10">
    <property type="entry name" value="Winged helix-like DNA-binding domain superfamily/Winged helix DNA-binding domain"/>
    <property type="match status" value="1"/>
</dbReference>
<keyword evidence="4" id="KW-1185">Reference proteome</keyword>
<dbReference type="SMART" id="SM00487">
    <property type="entry name" value="DEXDc"/>
    <property type="match status" value="1"/>
</dbReference>
<dbReference type="GO" id="GO:0003676">
    <property type="term" value="F:nucleic acid binding"/>
    <property type="evidence" value="ECO:0007669"/>
    <property type="project" value="InterPro"/>
</dbReference>
<gene>
    <name evidence="3" type="ORF">WHR41_09351</name>
</gene>
<dbReference type="Pfam" id="PF00270">
    <property type="entry name" value="DEAD"/>
    <property type="match status" value="1"/>
</dbReference>
<dbReference type="Proteomes" id="UP000803884">
    <property type="component" value="Unassembled WGS sequence"/>
</dbReference>
<sequence length="410" mass="45600">MSISDDDDDFELSSSDELELPASAQWRKRRVVFPTGGGKSLCYQVPGVAIKRLNKLSGVRQGHAEGGITLVVSPLIALMKDQVDALKRLGIRAEAMDSSKSKEEYLSAVNGMREGLLDILYCVPERLNDEGFVASMASVKGGVRLLAADEAHCISEWGHAFRPDYLKVARFAKGIQAERVICLTATATPKVAEDVCKAFEISPEEGVFRTATYRDKLHLYARSFLTKEESYPELIKFLNQHPGPSIVERVVSRLNDWNERGFIQLETKNVHQIYLVLKPLPSSGQDRQALSDKVYRELEVREQQDLARMDEVTNLVVGKQCSALALAKHFGDELPDKAQECGHCTWCETHQPVELKKPPQVPWDSKAFVKILEAPTGHAGEAVEASCVRLEGRLQFTTLLDAFTKVCDGE</sequence>
<dbReference type="InterPro" id="IPR011545">
    <property type="entry name" value="DEAD/DEAH_box_helicase_dom"/>
</dbReference>
<dbReference type="RefSeq" id="XP_069225155.1">
    <property type="nucleotide sequence ID" value="XM_069377954.1"/>
</dbReference>
<dbReference type="Pfam" id="PF16124">
    <property type="entry name" value="RecQ_Zn_bind"/>
    <property type="match status" value="1"/>
</dbReference>
<evidence type="ECO:0000313" key="3">
    <source>
        <dbReference type="EMBL" id="KAL1582048.1"/>
    </source>
</evidence>
<dbReference type="GO" id="GO:0005524">
    <property type="term" value="F:ATP binding"/>
    <property type="evidence" value="ECO:0007669"/>
    <property type="project" value="InterPro"/>
</dbReference>
<dbReference type="InterPro" id="IPR027417">
    <property type="entry name" value="P-loop_NTPase"/>
</dbReference>
<protein>
    <recommendedName>
        <fullName evidence="2">Helicase ATP-binding domain-containing protein</fullName>
    </recommendedName>
</protein>
<feature type="domain" description="Helicase ATP-binding" evidence="2">
    <location>
        <begin position="20"/>
        <end position="205"/>
    </location>
</feature>
<accession>A0AB34KFP4</accession>
<dbReference type="GO" id="GO:0043138">
    <property type="term" value="F:3'-5' DNA helicase activity"/>
    <property type="evidence" value="ECO:0007669"/>
    <property type="project" value="TreeGrafter"/>
</dbReference>
<dbReference type="GO" id="GO:0000724">
    <property type="term" value="P:double-strand break repair via homologous recombination"/>
    <property type="evidence" value="ECO:0007669"/>
    <property type="project" value="TreeGrafter"/>
</dbReference>
<dbReference type="GO" id="GO:0005694">
    <property type="term" value="C:chromosome"/>
    <property type="evidence" value="ECO:0007669"/>
    <property type="project" value="TreeGrafter"/>
</dbReference>
<organism evidence="3 4">
    <name type="scientific">Cladosporium halotolerans</name>
    <dbReference type="NCBI Taxonomy" id="1052096"/>
    <lineage>
        <taxon>Eukaryota</taxon>
        <taxon>Fungi</taxon>
        <taxon>Dikarya</taxon>
        <taxon>Ascomycota</taxon>
        <taxon>Pezizomycotina</taxon>
        <taxon>Dothideomycetes</taxon>
        <taxon>Dothideomycetidae</taxon>
        <taxon>Cladosporiales</taxon>
        <taxon>Cladosporiaceae</taxon>
        <taxon>Cladosporium</taxon>
    </lineage>
</organism>
<name>A0AB34KFP4_9PEZI</name>
<dbReference type="InterPro" id="IPR032284">
    <property type="entry name" value="RecQ_Zn-bd"/>
</dbReference>
<dbReference type="SUPFAM" id="SSF52540">
    <property type="entry name" value="P-loop containing nucleoside triphosphate hydrolases"/>
    <property type="match status" value="1"/>
</dbReference>
<dbReference type="PANTHER" id="PTHR13710:SF120">
    <property type="entry name" value="BIFUNCTIONAL 3'-5' EXONUCLEASE_ATP-DEPENDENT HELICASE WRN"/>
    <property type="match status" value="1"/>
</dbReference>
<dbReference type="GO" id="GO:0009378">
    <property type="term" value="F:four-way junction helicase activity"/>
    <property type="evidence" value="ECO:0007669"/>
    <property type="project" value="TreeGrafter"/>
</dbReference>
<evidence type="ECO:0000259" key="2">
    <source>
        <dbReference type="PROSITE" id="PS51192"/>
    </source>
</evidence>
<dbReference type="AlphaFoldDB" id="A0AB34KFP4"/>
<dbReference type="InterPro" id="IPR014001">
    <property type="entry name" value="Helicase_ATP-bd"/>
</dbReference>
<reference evidence="3 4" key="1">
    <citation type="journal article" date="2020" name="Microbiol. Resour. Announc.">
        <title>Draft Genome Sequence of a Cladosporium Species Isolated from the Mesophotic Ascidian Didemnum maculosum.</title>
        <authorList>
            <person name="Gioti A."/>
            <person name="Siaperas R."/>
            <person name="Nikolaivits E."/>
            <person name="Le Goff G."/>
            <person name="Ouazzani J."/>
            <person name="Kotoulas G."/>
            <person name="Topakas E."/>
        </authorList>
    </citation>
    <scope>NUCLEOTIDE SEQUENCE [LARGE SCALE GENOMIC DNA]</scope>
    <source>
        <strain evidence="3 4">TM138-S3</strain>
    </source>
</reference>
<dbReference type="PROSITE" id="PS51192">
    <property type="entry name" value="HELICASE_ATP_BIND_1"/>
    <property type="match status" value="1"/>
</dbReference>
<proteinExistence type="inferred from homology"/>
<dbReference type="EMBL" id="JAAQHG020000073">
    <property type="protein sequence ID" value="KAL1582048.1"/>
    <property type="molecule type" value="Genomic_DNA"/>
</dbReference>
<dbReference type="Gene3D" id="3.40.50.300">
    <property type="entry name" value="P-loop containing nucleotide triphosphate hydrolases"/>
    <property type="match status" value="1"/>
</dbReference>
<comment type="similarity">
    <text evidence="1">Belongs to the helicase family. RecQ subfamily.</text>
</comment>
<dbReference type="GO" id="GO:0005737">
    <property type="term" value="C:cytoplasm"/>
    <property type="evidence" value="ECO:0007669"/>
    <property type="project" value="TreeGrafter"/>
</dbReference>
<evidence type="ECO:0000256" key="1">
    <source>
        <dbReference type="ARBA" id="ARBA00005446"/>
    </source>
</evidence>